<dbReference type="EC" id="2.7.13.3" evidence="2"/>
<feature type="modified residue" description="Phosphohistidine" evidence="5">
    <location>
        <position position="465"/>
    </location>
</feature>
<gene>
    <name evidence="10" type="ORF">LMI_2922</name>
    <name evidence="11" type="ORF">SAMN02982997_02704</name>
</gene>
<dbReference type="STRING" id="451.B6N58_13480"/>
<dbReference type="Gene3D" id="3.40.50.2300">
    <property type="match status" value="1"/>
</dbReference>
<comment type="catalytic activity">
    <reaction evidence="1">
        <text>ATP + protein L-histidine = ADP + protein N-phospho-L-histidine.</text>
        <dbReference type="EC" id="2.7.13.3"/>
    </reaction>
</comment>
<dbReference type="SUPFAM" id="SSF47226">
    <property type="entry name" value="Histidine-containing phosphotransfer domain, HPT domain"/>
    <property type="match status" value="1"/>
</dbReference>
<evidence type="ECO:0000259" key="7">
    <source>
        <dbReference type="PROSITE" id="PS50109"/>
    </source>
</evidence>
<dbReference type="Gene3D" id="1.20.120.160">
    <property type="entry name" value="HPT domain"/>
    <property type="match status" value="1"/>
</dbReference>
<dbReference type="InterPro" id="IPR036890">
    <property type="entry name" value="HATPase_C_sf"/>
</dbReference>
<reference evidence="10" key="1">
    <citation type="submission" date="2014-09" db="EMBL/GenBank/DDBJ databases">
        <authorList>
            <person name="GOMEZ-VALERO Laura"/>
        </authorList>
    </citation>
    <scope>NUCLEOTIDE SEQUENCE</scope>
    <source>
        <strain evidence="10">ATCC33218</strain>
    </source>
</reference>
<evidence type="ECO:0000259" key="8">
    <source>
        <dbReference type="PROSITE" id="PS50110"/>
    </source>
</evidence>
<dbReference type="EMBL" id="FMVN01000016">
    <property type="protein sequence ID" value="SCY73545.1"/>
    <property type="molecule type" value="Genomic_DNA"/>
</dbReference>
<dbReference type="SMART" id="SM00387">
    <property type="entry name" value="HATPase_c"/>
    <property type="match status" value="1"/>
</dbReference>
<dbReference type="InterPro" id="IPR008207">
    <property type="entry name" value="Sig_transdc_His_kin_Hpt_dom"/>
</dbReference>
<reference evidence="11 13" key="3">
    <citation type="submission" date="2016-10" db="EMBL/GenBank/DDBJ databases">
        <authorList>
            <person name="Varghese N."/>
            <person name="Submissions S."/>
        </authorList>
    </citation>
    <scope>NUCLEOTIDE SEQUENCE [LARGE SCALE GENOMIC DNA]</scope>
    <source>
        <strain evidence="11 13">ATCC 33218</strain>
    </source>
</reference>
<name>A0A098GJK0_LEGMI</name>
<feature type="domain" description="HPt" evidence="9">
    <location>
        <begin position="426"/>
        <end position="523"/>
    </location>
</feature>
<dbReference type="RefSeq" id="WP_052679592.1">
    <property type="nucleotide sequence ID" value="NZ_CP020614.1"/>
</dbReference>
<dbReference type="InterPro" id="IPR011006">
    <property type="entry name" value="CheY-like_superfamily"/>
</dbReference>
<dbReference type="PANTHER" id="PTHR45339">
    <property type="entry name" value="HYBRID SIGNAL TRANSDUCTION HISTIDINE KINASE J"/>
    <property type="match status" value="1"/>
</dbReference>
<dbReference type="PANTHER" id="PTHR45339:SF5">
    <property type="entry name" value="HISTIDINE KINASE"/>
    <property type="match status" value="1"/>
</dbReference>
<protein>
    <recommendedName>
        <fullName evidence="2">histidine kinase</fullName>
        <ecNumber evidence="2">2.7.13.3</ecNumber>
    </recommendedName>
</protein>
<dbReference type="PRINTS" id="PR00344">
    <property type="entry name" value="BCTRLSENSOR"/>
</dbReference>
<keyword evidence="10" id="KW-0808">Transferase</keyword>
<evidence type="ECO:0000313" key="10">
    <source>
        <dbReference type="EMBL" id="CEG62160.1"/>
    </source>
</evidence>
<dbReference type="GO" id="GO:0005886">
    <property type="term" value="C:plasma membrane"/>
    <property type="evidence" value="ECO:0007669"/>
    <property type="project" value="UniProtKB-SubCell"/>
</dbReference>
<dbReference type="PROSITE" id="PS50894">
    <property type="entry name" value="HPT"/>
    <property type="match status" value="1"/>
</dbReference>
<dbReference type="SUPFAM" id="SSF55874">
    <property type="entry name" value="ATPase domain of HSP90 chaperone/DNA topoisomerase II/histidine kinase"/>
    <property type="match status" value="1"/>
</dbReference>
<dbReference type="InterPro" id="IPR004358">
    <property type="entry name" value="Sig_transdc_His_kin-like_C"/>
</dbReference>
<dbReference type="GO" id="GO:0005524">
    <property type="term" value="F:ATP binding"/>
    <property type="evidence" value="ECO:0007669"/>
    <property type="project" value="UniProtKB-KW"/>
</dbReference>
<dbReference type="InterPro" id="IPR005467">
    <property type="entry name" value="His_kinase_dom"/>
</dbReference>
<evidence type="ECO:0000256" key="1">
    <source>
        <dbReference type="ARBA" id="ARBA00000085"/>
    </source>
</evidence>
<dbReference type="InterPro" id="IPR003594">
    <property type="entry name" value="HATPase_dom"/>
</dbReference>
<dbReference type="Pfam" id="PF00072">
    <property type="entry name" value="Response_reg"/>
    <property type="match status" value="1"/>
</dbReference>
<dbReference type="Pfam" id="PF00512">
    <property type="entry name" value="HisKA"/>
    <property type="match status" value="1"/>
</dbReference>
<proteinExistence type="predicted"/>
<keyword evidence="13" id="KW-1185">Reference proteome</keyword>
<evidence type="ECO:0000256" key="5">
    <source>
        <dbReference type="PROSITE-ProRule" id="PRU00110"/>
    </source>
</evidence>
<dbReference type="Pfam" id="PF01627">
    <property type="entry name" value="Hpt"/>
    <property type="match status" value="1"/>
</dbReference>
<dbReference type="Gene3D" id="3.30.565.10">
    <property type="entry name" value="Histidine kinase-like ATPase, C-terminal domain"/>
    <property type="match status" value="1"/>
</dbReference>
<sequence>MRHDIRTPLTGIVGFSEIIKLEFEDPRIQEYADNLIASSHALLHLLDEVLEAIRVSSGEIPKLRKKFDLHETLEYVIALNRAKAAEKNLNLSLEIDPIIPRYLIGDKIRLHRIALELIANALNFTDSGFVKLSARLAKRNSRELILKLIVQDTGIGIHKDRQQDIYVQFKRLTPSYQGIYKGAGLGLSVIKQFIDDLGAEIYLESEPRKGSIFTCLIPLQEALLDDSSGIDYALDKMLEKPYETTYLNPTPTKSLGQHQTQILVVEDNAIAQKAANSILNRLSCTADIAINGHKAIEFYKNKSYDLILMDIGLPDLDGYEVTRRIRVHELVTNTHTPIIALTAHAGDENKKRCIEAGMNAVITKPLTAKSCVDILDAFIPGHHQPEAPSEKERYLSELPEDKDNLFNLIEFPILDIEEGIKATGNESALADMLKFMITDSLPKDFALMKEAHEAHDWDKTQQLAHKIKGGAVYVGTMKIKMACQFLERYWKTGQRDLLEQLYRQTVSVIEESMLEISHWLESH</sequence>
<dbReference type="CDD" id="cd17546">
    <property type="entry name" value="REC_hyHK_CKI1_RcsC-like"/>
    <property type="match status" value="1"/>
</dbReference>
<dbReference type="InterPro" id="IPR036097">
    <property type="entry name" value="HisK_dim/P_sf"/>
</dbReference>
<dbReference type="KEGG" id="tmc:LMI_2922"/>
<evidence type="ECO:0000256" key="3">
    <source>
        <dbReference type="ARBA" id="ARBA00022553"/>
    </source>
</evidence>
<evidence type="ECO:0000313" key="13">
    <source>
        <dbReference type="Proteomes" id="UP000182998"/>
    </source>
</evidence>
<feature type="domain" description="Histidine kinase" evidence="7">
    <location>
        <begin position="1"/>
        <end position="221"/>
    </location>
</feature>
<evidence type="ECO:0000256" key="2">
    <source>
        <dbReference type="ARBA" id="ARBA00012438"/>
    </source>
</evidence>
<dbReference type="EMBL" id="LN614830">
    <property type="protein sequence ID" value="CEG62160.1"/>
    <property type="molecule type" value="Genomic_DNA"/>
</dbReference>
<organism evidence="10 12">
    <name type="scientific">Legionella micdadei</name>
    <name type="common">Tatlockia micdadei</name>
    <dbReference type="NCBI Taxonomy" id="451"/>
    <lineage>
        <taxon>Bacteria</taxon>
        <taxon>Pseudomonadati</taxon>
        <taxon>Pseudomonadota</taxon>
        <taxon>Gammaproteobacteria</taxon>
        <taxon>Legionellales</taxon>
        <taxon>Legionellaceae</taxon>
        <taxon>Legionella</taxon>
    </lineage>
</organism>
<keyword evidence="4" id="KW-0902">Two-component regulatory system</keyword>
<dbReference type="HOGENOM" id="CLU_000445_114_15_6"/>
<evidence type="ECO:0000256" key="4">
    <source>
        <dbReference type="ARBA" id="ARBA00023012"/>
    </source>
</evidence>
<dbReference type="Proteomes" id="UP000182998">
    <property type="component" value="Unassembled WGS sequence"/>
</dbReference>
<dbReference type="Proteomes" id="UP000032414">
    <property type="component" value="Chromosome I"/>
</dbReference>
<reference evidence="12" key="2">
    <citation type="submission" date="2014-09" db="EMBL/GenBank/DDBJ databases">
        <authorList>
            <person name="Gomez-Valero L."/>
        </authorList>
    </citation>
    <scope>NUCLEOTIDE SEQUENCE [LARGE SCALE GENOMIC DNA]</scope>
    <source>
        <strain evidence="12">ATCC33218</strain>
    </source>
</reference>
<dbReference type="SUPFAM" id="SSF47384">
    <property type="entry name" value="Homodimeric domain of signal transducing histidine kinase"/>
    <property type="match status" value="1"/>
</dbReference>
<accession>A0A098GJK0</accession>
<dbReference type="SMART" id="SM00448">
    <property type="entry name" value="REC"/>
    <property type="match status" value="1"/>
</dbReference>
<dbReference type="InterPro" id="IPR003661">
    <property type="entry name" value="HisK_dim/P_dom"/>
</dbReference>
<dbReference type="InterPro" id="IPR036641">
    <property type="entry name" value="HPT_dom_sf"/>
</dbReference>
<evidence type="ECO:0000256" key="6">
    <source>
        <dbReference type="PROSITE-ProRule" id="PRU00169"/>
    </source>
</evidence>
<dbReference type="GO" id="GO:0000155">
    <property type="term" value="F:phosphorelay sensor kinase activity"/>
    <property type="evidence" value="ECO:0007669"/>
    <property type="project" value="InterPro"/>
</dbReference>
<dbReference type="Gene3D" id="1.10.287.130">
    <property type="match status" value="1"/>
</dbReference>
<dbReference type="Pfam" id="PF02518">
    <property type="entry name" value="HATPase_c"/>
    <property type="match status" value="1"/>
</dbReference>
<dbReference type="SUPFAM" id="SSF52172">
    <property type="entry name" value="CheY-like"/>
    <property type="match status" value="1"/>
</dbReference>
<dbReference type="SMART" id="SM00388">
    <property type="entry name" value="HisKA"/>
    <property type="match status" value="1"/>
</dbReference>
<dbReference type="PROSITE" id="PS50110">
    <property type="entry name" value="RESPONSE_REGULATORY"/>
    <property type="match status" value="1"/>
</dbReference>
<keyword evidence="10" id="KW-0418">Kinase</keyword>
<evidence type="ECO:0000259" key="9">
    <source>
        <dbReference type="PROSITE" id="PS50894"/>
    </source>
</evidence>
<dbReference type="PATRIC" id="fig|451.8.peg.2513"/>
<dbReference type="PROSITE" id="PS50109">
    <property type="entry name" value="HIS_KIN"/>
    <property type="match status" value="1"/>
</dbReference>
<evidence type="ECO:0000313" key="12">
    <source>
        <dbReference type="Proteomes" id="UP000032414"/>
    </source>
</evidence>
<evidence type="ECO:0000313" key="11">
    <source>
        <dbReference type="EMBL" id="SCY73545.1"/>
    </source>
</evidence>
<dbReference type="InterPro" id="IPR001789">
    <property type="entry name" value="Sig_transdc_resp-reg_receiver"/>
</dbReference>
<feature type="modified residue" description="4-aspartylphosphate" evidence="6">
    <location>
        <position position="310"/>
    </location>
</feature>
<keyword evidence="3 6" id="KW-0597">Phosphoprotein</keyword>
<dbReference type="CDD" id="cd00082">
    <property type="entry name" value="HisKA"/>
    <property type="match status" value="1"/>
</dbReference>
<dbReference type="AlphaFoldDB" id="A0A098GJK0"/>
<feature type="domain" description="Response regulatory" evidence="8">
    <location>
        <begin position="261"/>
        <end position="379"/>
    </location>
</feature>